<accession>A0A6M5YAV7</accession>
<dbReference type="SUPFAM" id="SSF52317">
    <property type="entry name" value="Class I glutamine amidotransferase-like"/>
    <property type="match status" value="1"/>
</dbReference>
<proteinExistence type="predicted"/>
<dbReference type="RefSeq" id="WP_171739857.1">
    <property type="nucleotide sequence ID" value="NZ_CP053435.1"/>
</dbReference>
<protein>
    <recommendedName>
        <fullName evidence="4">Beta-galactosidase trimerisation domain-containing protein</fullName>
    </recommendedName>
</protein>
<sequence length="681" mass="75298">MKQTLSLFLTVLILSDVLAQSGSAPSTSVRAPLRRSESFFGLHFDFHAGAGDLNIGQTLTEGRIDSLLTLVKPDFIQVDCKGHPGISSYPSRVPTTTSAQSFIKNPLQLFRDVTRRHGVALYVHYSGVFDQAAARKFPQWAVVNADGQRNPDKMSVHSAYVDSLLIPQLKEIADYGVDGVWVDGECWATEPDYSPQALAAFRARTGLQTRPISPNDPTYESFRNFARQSFIDYVGHYTDALHRYNPQFQVCSNWAFSSMMPEPVTIDVDFLSGDLTPGNSVNSAVLMARVMASQSRFYQKPYDLMAWGFYHSFTPPGSSGDPKTALQLQQEAAEIMAMGGGVQSYFLQNRDASISRQDWPVMAELARFIRARQPYCQYTIAVPQIAVLYSSASFRKYNRRLYDGGRDAGVLGITTALMDAQYPTEILMEHHLHGNMKRYGLIVIPEWPYLTDAFQKELLDYVQGGGNLLVIGAGATRNFWTELGVIPAGPARKKTTWVSVDGQVTTLSDSIQTVQLPPGGSALITAFADQYVKTSEGALATSRQLGKGTITGLYANIGRDYIRHQAPNLRRLVAGLVKPLFPNPIVEISGTNLVHVAVNRLHKQLAVNLINTGGRHANEEVFTYDEVPPLQAIKVRLRLDRKPGRIVQQPENKVLPFSYSHGVCTLTVPELAVHSILVVVN</sequence>
<organism evidence="2 3">
    <name type="scientific">Spirosoma taeanense</name>
    <dbReference type="NCBI Taxonomy" id="2735870"/>
    <lineage>
        <taxon>Bacteria</taxon>
        <taxon>Pseudomonadati</taxon>
        <taxon>Bacteroidota</taxon>
        <taxon>Cytophagia</taxon>
        <taxon>Cytophagales</taxon>
        <taxon>Cytophagaceae</taxon>
        <taxon>Spirosoma</taxon>
    </lineage>
</organism>
<dbReference type="InterPro" id="IPR029062">
    <property type="entry name" value="Class_I_gatase-like"/>
</dbReference>
<evidence type="ECO:0008006" key="4">
    <source>
        <dbReference type="Google" id="ProtNLM"/>
    </source>
</evidence>
<feature type="chain" id="PRO_5026916586" description="Beta-galactosidase trimerisation domain-containing protein" evidence="1">
    <location>
        <begin position="20"/>
        <end position="681"/>
    </location>
</feature>
<dbReference type="Gene3D" id="3.40.50.880">
    <property type="match status" value="1"/>
</dbReference>
<gene>
    <name evidence="2" type="ORF">HNV11_11815</name>
</gene>
<dbReference type="CDD" id="cd03143">
    <property type="entry name" value="A4_beta-galactosidase_middle_domain"/>
    <property type="match status" value="1"/>
</dbReference>
<dbReference type="SUPFAM" id="SSF51445">
    <property type="entry name" value="(Trans)glycosidases"/>
    <property type="match status" value="1"/>
</dbReference>
<evidence type="ECO:0000313" key="3">
    <source>
        <dbReference type="Proteomes" id="UP000502756"/>
    </source>
</evidence>
<dbReference type="InterPro" id="IPR017853">
    <property type="entry name" value="GH"/>
</dbReference>
<dbReference type="KEGG" id="stae:HNV11_11815"/>
<feature type="signal peptide" evidence="1">
    <location>
        <begin position="1"/>
        <end position="19"/>
    </location>
</feature>
<reference evidence="2 3" key="1">
    <citation type="submission" date="2020-05" db="EMBL/GenBank/DDBJ databases">
        <title>Genome sequencing of Spirosoma sp. TS118.</title>
        <authorList>
            <person name="Lee J.-H."/>
            <person name="Jeong S."/>
            <person name="Zhao L."/>
            <person name="Jung J.-H."/>
            <person name="Kim M.-K."/>
            <person name="Lim S."/>
        </authorList>
    </citation>
    <scope>NUCLEOTIDE SEQUENCE [LARGE SCALE GENOMIC DNA]</scope>
    <source>
        <strain evidence="2 3">TS118</strain>
    </source>
</reference>
<dbReference type="Proteomes" id="UP000502756">
    <property type="component" value="Chromosome"/>
</dbReference>
<dbReference type="Gene3D" id="3.20.20.80">
    <property type="entry name" value="Glycosidases"/>
    <property type="match status" value="1"/>
</dbReference>
<evidence type="ECO:0000313" key="2">
    <source>
        <dbReference type="EMBL" id="QJW90012.1"/>
    </source>
</evidence>
<dbReference type="AlphaFoldDB" id="A0A6M5YAV7"/>
<dbReference type="EMBL" id="CP053435">
    <property type="protein sequence ID" value="QJW90012.1"/>
    <property type="molecule type" value="Genomic_DNA"/>
</dbReference>
<keyword evidence="1" id="KW-0732">Signal</keyword>
<evidence type="ECO:0000256" key="1">
    <source>
        <dbReference type="SAM" id="SignalP"/>
    </source>
</evidence>
<name>A0A6M5YAV7_9BACT</name>
<keyword evidence="3" id="KW-1185">Reference proteome</keyword>